<dbReference type="PANTHER" id="PTHR19818">
    <property type="entry name" value="ZINC FINGER PROTEIN ZIC AND GLI"/>
    <property type="match status" value="1"/>
</dbReference>
<keyword evidence="14" id="KW-0489">Methyltransferase</keyword>
<gene>
    <name evidence="14" type="primary">REF6</name>
    <name evidence="14" type="ORF">MA16_Dca025624</name>
</gene>
<evidence type="ECO:0000256" key="11">
    <source>
        <dbReference type="ARBA" id="ARBA00023242"/>
    </source>
</evidence>
<dbReference type="GO" id="GO:0008168">
    <property type="term" value="F:methyltransferase activity"/>
    <property type="evidence" value="ECO:0007669"/>
    <property type="project" value="UniProtKB-KW"/>
</dbReference>
<keyword evidence="9" id="KW-0805">Transcription regulation</keyword>
<dbReference type="InterPro" id="IPR036236">
    <property type="entry name" value="Znf_C2H2_sf"/>
</dbReference>
<keyword evidence="1" id="KW-0479">Metal-binding</keyword>
<dbReference type="AlphaFoldDB" id="A0A2I0VW16"/>
<evidence type="ECO:0000256" key="3">
    <source>
        <dbReference type="ARBA" id="ARBA00022771"/>
    </source>
</evidence>
<evidence type="ECO:0000256" key="12">
    <source>
        <dbReference type="PROSITE-ProRule" id="PRU00042"/>
    </source>
</evidence>
<evidence type="ECO:0000256" key="7">
    <source>
        <dbReference type="ARBA" id="ARBA00023002"/>
    </source>
</evidence>
<keyword evidence="7" id="KW-0560">Oxidoreductase</keyword>
<reference evidence="14 15" key="1">
    <citation type="journal article" date="2016" name="Sci. Rep.">
        <title>The Dendrobium catenatum Lindl. genome sequence provides insights into polysaccharide synthase, floral development and adaptive evolution.</title>
        <authorList>
            <person name="Zhang G.Q."/>
            <person name="Xu Q."/>
            <person name="Bian C."/>
            <person name="Tsai W.C."/>
            <person name="Yeh C.M."/>
            <person name="Liu K.W."/>
            <person name="Yoshida K."/>
            <person name="Zhang L.S."/>
            <person name="Chang S.B."/>
            <person name="Chen F."/>
            <person name="Shi Y."/>
            <person name="Su Y.Y."/>
            <person name="Zhang Y.Q."/>
            <person name="Chen L.J."/>
            <person name="Yin Y."/>
            <person name="Lin M."/>
            <person name="Huang H."/>
            <person name="Deng H."/>
            <person name="Wang Z.W."/>
            <person name="Zhu S.L."/>
            <person name="Zhao X."/>
            <person name="Deng C."/>
            <person name="Niu S.C."/>
            <person name="Huang J."/>
            <person name="Wang M."/>
            <person name="Liu G.H."/>
            <person name="Yang H.J."/>
            <person name="Xiao X.J."/>
            <person name="Hsiao Y.Y."/>
            <person name="Wu W.L."/>
            <person name="Chen Y.Y."/>
            <person name="Mitsuda N."/>
            <person name="Ohme-Takagi M."/>
            <person name="Luo Y.B."/>
            <person name="Van de Peer Y."/>
            <person name="Liu Z.J."/>
        </authorList>
    </citation>
    <scope>NUCLEOTIDE SEQUENCE [LARGE SCALE GENOMIC DNA]</scope>
    <source>
        <tissue evidence="14">The whole plant</tissue>
    </source>
</reference>
<dbReference type="FunFam" id="3.30.160.60:FF:000747">
    <property type="entry name" value="Probable lysine-specific demethylase ELF6"/>
    <property type="match status" value="1"/>
</dbReference>
<keyword evidence="4" id="KW-0862">Zinc</keyword>
<dbReference type="GO" id="GO:0008270">
    <property type="term" value="F:zinc ion binding"/>
    <property type="evidence" value="ECO:0007669"/>
    <property type="project" value="UniProtKB-KW"/>
</dbReference>
<dbReference type="Gene3D" id="3.30.160.60">
    <property type="entry name" value="Classic Zinc Finger"/>
    <property type="match status" value="1"/>
</dbReference>
<proteinExistence type="predicted"/>
<accession>A0A2I0VW16</accession>
<keyword evidence="5" id="KW-0156">Chromatin regulator</keyword>
<keyword evidence="8" id="KW-0408">Iron</keyword>
<evidence type="ECO:0000256" key="5">
    <source>
        <dbReference type="ARBA" id="ARBA00022853"/>
    </source>
</evidence>
<keyword evidence="3 12" id="KW-0863">Zinc-finger</keyword>
<dbReference type="GO" id="GO:0045944">
    <property type="term" value="P:positive regulation of transcription by RNA polymerase II"/>
    <property type="evidence" value="ECO:0007669"/>
    <property type="project" value="UniProtKB-ARBA"/>
</dbReference>
<dbReference type="InterPro" id="IPR050329">
    <property type="entry name" value="GLI_C2H2-zinc-finger"/>
</dbReference>
<evidence type="ECO:0000256" key="2">
    <source>
        <dbReference type="ARBA" id="ARBA00022737"/>
    </source>
</evidence>
<evidence type="ECO:0000259" key="13">
    <source>
        <dbReference type="PROSITE" id="PS50157"/>
    </source>
</evidence>
<dbReference type="InterPro" id="IPR013087">
    <property type="entry name" value="Znf_C2H2_type"/>
</dbReference>
<dbReference type="GO" id="GO:0040029">
    <property type="term" value="P:epigenetic regulation of gene expression"/>
    <property type="evidence" value="ECO:0007669"/>
    <property type="project" value="UniProtKB-ARBA"/>
</dbReference>
<evidence type="ECO:0000256" key="9">
    <source>
        <dbReference type="ARBA" id="ARBA00023015"/>
    </source>
</evidence>
<keyword evidence="6" id="KW-0223">Dioxygenase</keyword>
<evidence type="ECO:0000313" key="15">
    <source>
        <dbReference type="Proteomes" id="UP000233837"/>
    </source>
</evidence>
<dbReference type="GO" id="GO:0005634">
    <property type="term" value="C:nucleus"/>
    <property type="evidence" value="ECO:0007669"/>
    <property type="project" value="UniProtKB-ARBA"/>
</dbReference>
<dbReference type="SUPFAM" id="SSF57667">
    <property type="entry name" value="beta-beta-alpha zinc fingers"/>
    <property type="match status" value="2"/>
</dbReference>
<organism evidence="14 15">
    <name type="scientific">Dendrobium catenatum</name>
    <dbReference type="NCBI Taxonomy" id="906689"/>
    <lineage>
        <taxon>Eukaryota</taxon>
        <taxon>Viridiplantae</taxon>
        <taxon>Streptophyta</taxon>
        <taxon>Embryophyta</taxon>
        <taxon>Tracheophyta</taxon>
        <taxon>Spermatophyta</taxon>
        <taxon>Magnoliopsida</taxon>
        <taxon>Liliopsida</taxon>
        <taxon>Asparagales</taxon>
        <taxon>Orchidaceae</taxon>
        <taxon>Epidendroideae</taxon>
        <taxon>Malaxideae</taxon>
        <taxon>Dendrobiinae</taxon>
        <taxon>Dendrobium</taxon>
    </lineage>
</organism>
<sequence length="209" mass="24143">MQLRKRRLKSGEANVLVAPEKPNNRKKIKKALDYVPDKENFSCDIEGCCMNFSTKHDLCLHKRDVCPEKGCGKKFFSHKYLLQHQKVHCDDRPLKCPWKGYKMRFKWAWARTEHIRVHTGERPYSCREPGCALTFHSFSDFSQHTRMTGLSQGKFTKEEDLFGVKGPGNSAASDDRRIIQDDQLTNLSSSWKNKDWPGSIQGNALGDMY</sequence>
<dbReference type="PANTHER" id="PTHR19818:SF139">
    <property type="entry name" value="PAIR-RULE PROTEIN ODD-PAIRED"/>
    <property type="match status" value="1"/>
</dbReference>
<dbReference type="GO" id="GO:0032452">
    <property type="term" value="F:histone demethylase activity"/>
    <property type="evidence" value="ECO:0007669"/>
    <property type="project" value="UniProtKB-ARBA"/>
</dbReference>
<evidence type="ECO:0000256" key="6">
    <source>
        <dbReference type="ARBA" id="ARBA00022964"/>
    </source>
</evidence>
<keyword evidence="15" id="KW-1185">Reference proteome</keyword>
<dbReference type="GO" id="GO:0000978">
    <property type="term" value="F:RNA polymerase II cis-regulatory region sequence-specific DNA binding"/>
    <property type="evidence" value="ECO:0007669"/>
    <property type="project" value="TreeGrafter"/>
</dbReference>
<evidence type="ECO:0000256" key="4">
    <source>
        <dbReference type="ARBA" id="ARBA00022833"/>
    </source>
</evidence>
<dbReference type="SMART" id="SM00355">
    <property type="entry name" value="ZnF_C2H2"/>
    <property type="match status" value="4"/>
</dbReference>
<keyword evidence="14" id="KW-0808">Transferase</keyword>
<evidence type="ECO:0000256" key="10">
    <source>
        <dbReference type="ARBA" id="ARBA00023163"/>
    </source>
</evidence>
<evidence type="ECO:0000256" key="8">
    <source>
        <dbReference type="ARBA" id="ARBA00023004"/>
    </source>
</evidence>
<keyword evidence="11" id="KW-0539">Nucleus</keyword>
<keyword evidence="2" id="KW-0677">Repeat</keyword>
<dbReference type="EMBL" id="KZ503177">
    <property type="protein sequence ID" value="PKU67603.1"/>
    <property type="molecule type" value="Genomic_DNA"/>
</dbReference>
<reference evidence="14 15" key="2">
    <citation type="journal article" date="2017" name="Nature">
        <title>The Apostasia genome and the evolution of orchids.</title>
        <authorList>
            <person name="Zhang G.Q."/>
            <person name="Liu K.W."/>
            <person name="Li Z."/>
            <person name="Lohaus R."/>
            <person name="Hsiao Y.Y."/>
            <person name="Niu S.C."/>
            <person name="Wang J.Y."/>
            <person name="Lin Y.C."/>
            <person name="Xu Q."/>
            <person name="Chen L.J."/>
            <person name="Yoshida K."/>
            <person name="Fujiwara S."/>
            <person name="Wang Z.W."/>
            <person name="Zhang Y.Q."/>
            <person name="Mitsuda N."/>
            <person name="Wang M."/>
            <person name="Liu G.H."/>
            <person name="Pecoraro L."/>
            <person name="Huang H.X."/>
            <person name="Xiao X.J."/>
            <person name="Lin M."/>
            <person name="Wu X.Y."/>
            <person name="Wu W.L."/>
            <person name="Chen Y.Y."/>
            <person name="Chang S.B."/>
            <person name="Sakamoto S."/>
            <person name="Ohme-Takagi M."/>
            <person name="Yagi M."/>
            <person name="Zeng S.J."/>
            <person name="Shen C.Y."/>
            <person name="Yeh C.M."/>
            <person name="Luo Y.B."/>
            <person name="Tsai W.C."/>
            <person name="Van de Peer Y."/>
            <person name="Liu Z.J."/>
        </authorList>
    </citation>
    <scope>NUCLEOTIDE SEQUENCE [LARGE SCALE GENOMIC DNA]</scope>
    <source>
        <tissue evidence="14">The whole plant</tissue>
    </source>
</reference>
<dbReference type="Proteomes" id="UP000233837">
    <property type="component" value="Unassembled WGS sequence"/>
</dbReference>
<dbReference type="GO" id="GO:0051213">
    <property type="term" value="F:dioxygenase activity"/>
    <property type="evidence" value="ECO:0007669"/>
    <property type="project" value="UniProtKB-KW"/>
</dbReference>
<evidence type="ECO:0000256" key="1">
    <source>
        <dbReference type="ARBA" id="ARBA00022723"/>
    </source>
</evidence>
<protein>
    <submittedName>
        <fullName evidence="14">Lysine-specific demethylase REF6</fullName>
    </submittedName>
</protein>
<dbReference type="PROSITE" id="PS50157">
    <property type="entry name" value="ZINC_FINGER_C2H2_2"/>
    <property type="match status" value="1"/>
</dbReference>
<name>A0A2I0VW16_9ASPA</name>
<dbReference type="GO" id="GO:0032259">
    <property type="term" value="P:methylation"/>
    <property type="evidence" value="ECO:0007669"/>
    <property type="project" value="UniProtKB-KW"/>
</dbReference>
<evidence type="ECO:0000313" key="14">
    <source>
        <dbReference type="EMBL" id="PKU67603.1"/>
    </source>
</evidence>
<dbReference type="PROSITE" id="PS00028">
    <property type="entry name" value="ZINC_FINGER_C2H2_1"/>
    <property type="match status" value="1"/>
</dbReference>
<feature type="domain" description="C2H2-type" evidence="13">
    <location>
        <begin position="64"/>
        <end position="93"/>
    </location>
</feature>
<keyword evidence="10" id="KW-0804">Transcription</keyword>
<dbReference type="GO" id="GO:0000981">
    <property type="term" value="F:DNA-binding transcription factor activity, RNA polymerase II-specific"/>
    <property type="evidence" value="ECO:0007669"/>
    <property type="project" value="TreeGrafter"/>
</dbReference>